<dbReference type="Pfam" id="PF02120">
    <property type="entry name" value="Flg_hook"/>
    <property type="match status" value="1"/>
</dbReference>
<feature type="compositionally biased region" description="Low complexity" evidence="1">
    <location>
        <begin position="460"/>
        <end position="475"/>
    </location>
</feature>
<comment type="caution">
    <text evidence="3">The sequence shown here is derived from an EMBL/GenBank/DDBJ whole genome shotgun (WGS) entry which is preliminary data.</text>
</comment>
<evidence type="ECO:0000313" key="4">
    <source>
        <dbReference type="Proteomes" id="UP001595613"/>
    </source>
</evidence>
<feature type="region of interest" description="Disordered" evidence="1">
    <location>
        <begin position="269"/>
        <end position="322"/>
    </location>
</feature>
<dbReference type="PANTHER" id="PTHR37533">
    <property type="entry name" value="FLAGELLAR HOOK-LENGTH CONTROL PROTEIN"/>
    <property type="match status" value="1"/>
</dbReference>
<dbReference type="EMBL" id="JBHRYD010000001">
    <property type="protein sequence ID" value="MFC3703743.1"/>
    <property type="molecule type" value="Genomic_DNA"/>
</dbReference>
<accession>A0ABV7WYY0</accession>
<keyword evidence="3" id="KW-0966">Cell projection</keyword>
<evidence type="ECO:0000256" key="1">
    <source>
        <dbReference type="SAM" id="MobiDB-lite"/>
    </source>
</evidence>
<dbReference type="InterPro" id="IPR052563">
    <property type="entry name" value="FliK"/>
</dbReference>
<feature type="compositionally biased region" description="Basic and acidic residues" evidence="1">
    <location>
        <begin position="286"/>
        <end position="303"/>
    </location>
</feature>
<dbReference type="Proteomes" id="UP001595613">
    <property type="component" value="Unassembled WGS sequence"/>
</dbReference>
<proteinExistence type="predicted"/>
<feature type="domain" description="Flagellar hook-length control protein-like C-terminal" evidence="2">
    <location>
        <begin position="362"/>
        <end position="434"/>
    </location>
</feature>
<sequence>MASHLIVISSGSAARLFGGPPPAHQQADKAPAALPGMFAALIEDMAAGKDGSGAADIGVVLPPGQDGGADGNPDADPLAAALSAPVAPAAAPEPQPMVDFVDALAALRAGLERGEPLDPELLARVEAALSGLAEALGLDIDALPVPDDFAALLARTDKEAPGLAGTLMRLLDPLARSLDAARPATGEETALLKTLGDRLGALLAALEDGPVSAERLAALGMAPGQSLDAEIEAALARFAASAAPMAAVPEEPTLAAPALKLTEPVLAGREKNAPEDAPGPVQTPETGRDDKPARAEPPARERTASAPPAARDASAAPAPAADAQAVAQAARVDAAANPRIVQAGYQTSQQQLNLPQIAFELARQVQDGSTRFQIRLDPPELGRIEVRLDIDHAGKVSARLMVEKSETLDLMQRDQRGLERALQQAGLDAGKTSLEFSLKQNPFAGQRDQFGRGREGGADGPAAGEPGPAEQEAAPTVNLYRGALQASGVNIIA</sequence>
<dbReference type="InterPro" id="IPR038610">
    <property type="entry name" value="FliK-like_C_sf"/>
</dbReference>
<feature type="region of interest" description="Disordered" evidence="1">
    <location>
        <begin position="59"/>
        <end position="78"/>
    </location>
</feature>
<dbReference type="PANTHER" id="PTHR37533:SF2">
    <property type="entry name" value="FLAGELLAR HOOK-LENGTH CONTROL PROTEIN"/>
    <property type="match status" value="1"/>
</dbReference>
<evidence type="ECO:0000259" key="2">
    <source>
        <dbReference type="Pfam" id="PF02120"/>
    </source>
</evidence>
<dbReference type="RefSeq" id="WP_380094768.1">
    <property type="nucleotide sequence ID" value="NZ_JBHRYD010000001.1"/>
</dbReference>
<keyword evidence="3" id="KW-0282">Flagellum</keyword>
<protein>
    <submittedName>
        <fullName evidence="3">Flagellar hook-length control protein FliK</fullName>
    </submittedName>
</protein>
<reference evidence="4" key="1">
    <citation type="journal article" date="2019" name="Int. J. Syst. Evol. Microbiol.">
        <title>The Global Catalogue of Microorganisms (GCM) 10K type strain sequencing project: providing services to taxonomists for standard genome sequencing and annotation.</title>
        <authorList>
            <consortium name="The Broad Institute Genomics Platform"/>
            <consortium name="The Broad Institute Genome Sequencing Center for Infectious Disease"/>
            <person name="Wu L."/>
            <person name="Ma J."/>
        </authorList>
    </citation>
    <scope>NUCLEOTIDE SEQUENCE [LARGE SCALE GENOMIC DNA]</scope>
    <source>
        <strain evidence="4">KCTC 42281</strain>
    </source>
</reference>
<dbReference type="CDD" id="cd17470">
    <property type="entry name" value="T3SS_Flik_C"/>
    <property type="match status" value="1"/>
</dbReference>
<keyword evidence="3" id="KW-0969">Cilium</keyword>
<gene>
    <name evidence="3" type="ORF">ACFOOL_03110</name>
</gene>
<evidence type="ECO:0000313" key="3">
    <source>
        <dbReference type="EMBL" id="MFC3703743.1"/>
    </source>
</evidence>
<feature type="region of interest" description="Disordered" evidence="1">
    <location>
        <begin position="440"/>
        <end position="476"/>
    </location>
</feature>
<keyword evidence="4" id="KW-1185">Reference proteome</keyword>
<feature type="compositionally biased region" description="Low complexity" evidence="1">
    <location>
        <begin position="304"/>
        <end position="322"/>
    </location>
</feature>
<organism evidence="3 4">
    <name type="scientific">Devosia honganensis</name>
    <dbReference type="NCBI Taxonomy" id="1610527"/>
    <lineage>
        <taxon>Bacteria</taxon>
        <taxon>Pseudomonadati</taxon>
        <taxon>Pseudomonadota</taxon>
        <taxon>Alphaproteobacteria</taxon>
        <taxon>Hyphomicrobiales</taxon>
        <taxon>Devosiaceae</taxon>
        <taxon>Devosia</taxon>
    </lineage>
</organism>
<dbReference type="Gene3D" id="3.30.750.140">
    <property type="match status" value="1"/>
</dbReference>
<name>A0ABV7WYY0_9HYPH</name>
<dbReference type="InterPro" id="IPR021136">
    <property type="entry name" value="Flagellar_hook_control-like_C"/>
</dbReference>